<dbReference type="AlphaFoldDB" id="A0A1I3L7N0"/>
<proteinExistence type="predicted"/>
<dbReference type="RefSeq" id="WP_093886526.1">
    <property type="nucleotide sequence ID" value="NZ_FOQY01000005.1"/>
</dbReference>
<reference evidence="2" key="1">
    <citation type="submission" date="2016-10" db="EMBL/GenBank/DDBJ databases">
        <authorList>
            <person name="Varghese N."/>
            <person name="Submissions S."/>
        </authorList>
    </citation>
    <scope>NUCLEOTIDE SEQUENCE [LARGE SCALE GENOMIC DNA]</scope>
    <source>
        <strain evidence="2">CGMCC 4.2126</strain>
    </source>
</reference>
<organism evidence="1 2">
    <name type="scientific">Streptosporangium canum</name>
    <dbReference type="NCBI Taxonomy" id="324952"/>
    <lineage>
        <taxon>Bacteria</taxon>
        <taxon>Bacillati</taxon>
        <taxon>Actinomycetota</taxon>
        <taxon>Actinomycetes</taxon>
        <taxon>Streptosporangiales</taxon>
        <taxon>Streptosporangiaceae</taxon>
        <taxon>Streptosporangium</taxon>
    </lineage>
</organism>
<keyword evidence="2" id="KW-1185">Reference proteome</keyword>
<accession>A0A1I3L7N0</accession>
<dbReference type="GeneID" id="96297575"/>
<name>A0A1I3L7N0_9ACTN</name>
<evidence type="ECO:0000313" key="1">
    <source>
        <dbReference type="EMBL" id="SFI80620.1"/>
    </source>
</evidence>
<gene>
    <name evidence="1" type="ORF">SAMN05216275_10538</name>
</gene>
<dbReference type="EMBL" id="FOQY01000005">
    <property type="protein sequence ID" value="SFI80620.1"/>
    <property type="molecule type" value="Genomic_DNA"/>
</dbReference>
<evidence type="ECO:0000313" key="2">
    <source>
        <dbReference type="Proteomes" id="UP000199111"/>
    </source>
</evidence>
<protein>
    <submittedName>
        <fullName evidence="1">Uncharacterized protein</fullName>
    </submittedName>
</protein>
<sequence length="114" mass="12296">MLIPDPVTLTRIVDGFITGVTSEEECLADLTAYCKGEWPPGSYLAEGRDRLEWIGRTDSDGQKLFIGQRVMVKGLGFARVGGRCDITGGALVKLDQDASTGGYRAVDTELIWAG</sequence>
<dbReference type="Proteomes" id="UP000199111">
    <property type="component" value="Unassembled WGS sequence"/>
</dbReference>